<dbReference type="PANTHER" id="PTHR42060:SF1">
    <property type="entry name" value="NHL REPEAT-CONTAINING PROTEIN"/>
    <property type="match status" value="1"/>
</dbReference>
<accession>A0ABR3THW4</accession>
<dbReference type="InterPro" id="IPR052998">
    <property type="entry name" value="Hetero-Diels-Alderase-like"/>
</dbReference>
<feature type="compositionally biased region" description="Low complexity" evidence="1">
    <location>
        <begin position="207"/>
        <end position="217"/>
    </location>
</feature>
<comment type="caution">
    <text evidence="2">The sequence shown here is derived from an EMBL/GenBank/DDBJ whole genome shotgun (WGS) entry which is preliminary data.</text>
</comment>
<feature type="region of interest" description="Disordered" evidence="1">
    <location>
        <begin position="205"/>
        <end position="229"/>
    </location>
</feature>
<dbReference type="PANTHER" id="PTHR42060">
    <property type="entry name" value="NHL REPEAT-CONTAINING PROTEIN-RELATED"/>
    <property type="match status" value="1"/>
</dbReference>
<dbReference type="InterPro" id="IPR011042">
    <property type="entry name" value="6-blade_b-propeller_TolB-like"/>
</dbReference>
<name>A0ABR3THW4_9PEZI</name>
<protein>
    <recommendedName>
        <fullName evidence="4">Six-bladed beta-propeller-like protein</fullName>
    </recommendedName>
</protein>
<reference evidence="2 3" key="1">
    <citation type="journal article" date="2023" name="Plant Dis.">
        <title>First Report of Diplodia intermedia Causing Canker and Dieback Diseases on Apple Trees in Canada.</title>
        <authorList>
            <person name="Ellouze W."/>
            <person name="Ilyukhin E."/>
            <person name="Sulman M."/>
            <person name="Ali S."/>
        </authorList>
    </citation>
    <scope>NUCLEOTIDE SEQUENCE [LARGE SCALE GENOMIC DNA]</scope>
    <source>
        <strain evidence="2 3">M45-28</strain>
    </source>
</reference>
<sequence>MKLSTTIRNAASLATLTPTSATPTSPPHRVRTVYQFANAATWIENIAVRSNGNLLVTVLAPAADLYEIVLSNHPPSSPSPSPSNTTTTTTTTTAEARLVHRFAAYEGLTGIAETAPDVFAVLAGNYSTAGGTASWSLWEADFTTTTTTTSTVNELVPSIPNALVLNGMTTVPLLHRGKASDGDDNNNNVQLLISDSTAGHVLRVHLPSSSSSSSSSPDDPDDDDDNNNNIAVFLADDRTTSPPNASLPTGVNGVRYLPDDGYLYFTNTYRALFCRVRIDDNDDDDGDDEAAAKVEVLAEGVKGDDFAVRREDGGVVAYVTDGVDGEVVRVVVGSGEGKDVLVEGEEATSAAFGRGPGDGDVLYVVTRGGTVLAVDLGGS</sequence>
<organism evidence="2 3">
    <name type="scientific">Diplodia intermedia</name>
    <dbReference type="NCBI Taxonomy" id="856260"/>
    <lineage>
        <taxon>Eukaryota</taxon>
        <taxon>Fungi</taxon>
        <taxon>Dikarya</taxon>
        <taxon>Ascomycota</taxon>
        <taxon>Pezizomycotina</taxon>
        <taxon>Dothideomycetes</taxon>
        <taxon>Dothideomycetes incertae sedis</taxon>
        <taxon>Botryosphaeriales</taxon>
        <taxon>Botryosphaeriaceae</taxon>
        <taxon>Diplodia</taxon>
    </lineage>
</organism>
<evidence type="ECO:0000313" key="3">
    <source>
        <dbReference type="Proteomes" id="UP001521184"/>
    </source>
</evidence>
<proteinExistence type="predicted"/>
<evidence type="ECO:0000256" key="1">
    <source>
        <dbReference type="SAM" id="MobiDB-lite"/>
    </source>
</evidence>
<evidence type="ECO:0000313" key="2">
    <source>
        <dbReference type="EMBL" id="KAL1639091.1"/>
    </source>
</evidence>
<dbReference type="Gene3D" id="2.120.10.30">
    <property type="entry name" value="TolB, C-terminal domain"/>
    <property type="match status" value="1"/>
</dbReference>
<keyword evidence="3" id="KW-1185">Reference proteome</keyword>
<gene>
    <name evidence="2" type="ORF">SLS58_008293</name>
</gene>
<dbReference type="SUPFAM" id="SSF63829">
    <property type="entry name" value="Calcium-dependent phosphotriesterase"/>
    <property type="match status" value="1"/>
</dbReference>
<dbReference type="Proteomes" id="UP001521184">
    <property type="component" value="Unassembled WGS sequence"/>
</dbReference>
<dbReference type="EMBL" id="JAKEKT020000069">
    <property type="protein sequence ID" value="KAL1639091.1"/>
    <property type="molecule type" value="Genomic_DNA"/>
</dbReference>
<evidence type="ECO:0008006" key="4">
    <source>
        <dbReference type="Google" id="ProtNLM"/>
    </source>
</evidence>